<reference evidence="2 3" key="1">
    <citation type="submission" date="2016-10" db="EMBL/GenBank/DDBJ databases">
        <title>Complete Genome Sequence of the Nonylphenol-Degrading Bacterium Sphingobium cloacae JCM 10874T.</title>
        <authorList>
            <person name="Ootsuka M."/>
            <person name="Nishizawa T."/>
            <person name="Ohta H."/>
        </authorList>
    </citation>
    <scope>NUCLEOTIDE SEQUENCE [LARGE SCALE GENOMIC DNA]</scope>
    <source>
        <strain evidence="2 3">JCM 10874</strain>
        <plasmid evidence="3">psclo_3 dna</plasmid>
    </source>
</reference>
<dbReference type="OrthoDB" id="7466251at2"/>
<accession>A0A1E1F8F4</accession>
<evidence type="ECO:0000259" key="1">
    <source>
        <dbReference type="Pfam" id="PF13188"/>
    </source>
</evidence>
<gene>
    <name evidence="2" type="ORF">SCLO_3001310</name>
</gene>
<keyword evidence="2" id="KW-0614">Plasmid</keyword>
<feature type="domain" description="PAS" evidence="1">
    <location>
        <begin position="67"/>
        <end position="122"/>
    </location>
</feature>
<evidence type="ECO:0000313" key="2">
    <source>
        <dbReference type="EMBL" id="BAV66798.1"/>
    </source>
</evidence>
<protein>
    <recommendedName>
        <fullName evidence="1">PAS domain-containing protein</fullName>
    </recommendedName>
</protein>
<dbReference type="EMBL" id="AP017657">
    <property type="protein sequence ID" value="BAV66798.1"/>
    <property type="molecule type" value="Genomic_DNA"/>
</dbReference>
<dbReference type="SUPFAM" id="SSF55785">
    <property type="entry name" value="PYP-like sensor domain (PAS domain)"/>
    <property type="match status" value="1"/>
</dbReference>
<dbReference type="Proteomes" id="UP000218272">
    <property type="component" value="Plasmid pSCLO_3"/>
</dbReference>
<dbReference type="InterPro" id="IPR000014">
    <property type="entry name" value="PAS"/>
</dbReference>
<dbReference type="Gene3D" id="3.30.450.20">
    <property type="entry name" value="PAS domain"/>
    <property type="match status" value="1"/>
</dbReference>
<proteinExistence type="predicted"/>
<sequence>MQRFILHENLKKFRACLGADVADTERSYLLQQIRSIQRELALLNAAALGVQRYPIEFGALSSCDRSLFQRLTETSTQPTMIIDPRAGMRILDVNDAHTAITYTERSRVAGERLFDVFPDNPDLEDATGVAGLFDSIRIAAQGRRQHAMKAQRYDLRGSDGRFLERYWQTVSVPILNDEAQLVCILHQARDVTETVGTAGFVGH</sequence>
<geneLocation type="plasmid" evidence="3">
    <name>psclo_3 dna</name>
</geneLocation>
<evidence type="ECO:0000313" key="3">
    <source>
        <dbReference type="Proteomes" id="UP000218272"/>
    </source>
</evidence>
<dbReference type="Pfam" id="PF13188">
    <property type="entry name" value="PAS_8"/>
    <property type="match status" value="1"/>
</dbReference>
<dbReference type="RefSeq" id="WP_020819394.1">
    <property type="nucleotide sequence ID" value="NZ_AP017657.1"/>
</dbReference>
<dbReference type="KEGG" id="sclo:SCLO_3001310"/>
<dbReference type="InterPro" id="IPR035965">
    <property type="entry name" value="PAS-like_dom_sf"/>
</dbReference>
<name>A0A1E1F8F4_9SPHN</name>
<organism evidence="2 3">
    <name type="scientific">Sphingobium cloacae</name>
    <dbReference type="NCBI Taxonomy" id="120107"/>
    <lineage>
        <taxon>Bacteria</taxon>
        <taxon>Pseudomonadati</taxon>
        <taxon>Pseudomonadota</taxon>
        <taxon>Alphaproteobacteria</taxon>
        <taxon>Sphingomonadales</taxon>
        <taxon>Sphingomonadaceae</taxon>
        <taxon>Sphingobium</taxon>
    </lineage>
</organism>
<dbReference type="AlphaFoldDB" id="A0A1E1F8F4"/>
<keyword evidence="3" id="KW-1185">Reference proteome</keyword>